<dbReference type="SUPFAM" id="SSF51430">
    <property type="entry name" value="NAD(P)-linked oxidoreductase"/>
    <property type="match status" value="1"/>
</dbReference>
<dbReference type="STRING" id="741276.A0A2S5B0G0"/>
<evidence type="ECO:0000313" key="7">
    <source>
        <dbReference type="EMBL" id="POY70263.1"/>
    </source>
</evidence>
<evidence type="ECO:0000256" key="3">
    <source>
        <dbReference type="PIRSR" id="PIRSR000097-2"/>
    </source>
</evidence>
<evidence type="ECO:0000256" key="1">
    <source>
        <dbReference type="ARBA" id="ARBA00023002"/>
    </source>
</evidence>
<evidence type="ECO:0000313" key="8">
    <source>
        <dbReference type="Proteomes" id="UP000237144"/>
    </source>
</evidence>
<dbReference type="InterPro" id="IPR036812">
    <property type="entry name" value="NAD(P)_OxRdtase_dom_sf"/>
</dbReference>
<dbReference type="PIRSF" id="PIRSF000097">
    <property type="entry name" value="AKR"/>
    <property type="match status" value="1"/>
</dbReference>
<keyword evidence="8" id="KW-1185">Reference proteome</keyword>
<dbReference type="PRINTS" id="PR00069">
    <property type="entry name" value="ALDKETRDTASE"/>
</dbReference>
<evidence type="ECO:0000259" key="6">
    <source>
        <dbReference type="Pfam" id="PF00248"/>
    </source>
</evidence>
<dbReference type="InterPro" id="IPR018170">
    <property type="entry name" value="Aldo/ket_reductase_CS"/>
</dbReference>
<dbReference type="Proteomes" id="UP000237144">
    <property type="component" value="Unassembled WGS sequence"/>
</dbReference>
<dbReference type="GO" id="GO:0016652">
    <property type="term" value="F:oxidoreductase activity, acting on NAD(P)H as acceptor"/>
    <property type="evidence" value="ECO:0007669"/>
    <property type="project" value="InterPro"/>
</dbReference>
<keyword evidence="1" id="KW-0560">Oxidoreductase</keyword>
<feature type="domain" description="NADP-dependent oxidoreductase" evidence="6">
    <location>
        <begin position="21"/>
        <end position="281"/>
    </location>
</feature>
<organism evidence="7 8">
    <name type="scientific">Rhodotorula taiwanensis</name>
    <dbReference type="NCBI Taxonomy" id="741276"/>
    <lineage>
        <taxon>Eukaryota</taxon>
        <taxon>Fungi</taxon>
        <taxon>Dikarya</taxon>
        <taxon>Basidiomycota</taxon>
        <taxon>Pucciniomycotina</taxon>
        <taxon>Microbotryomycetes</taxon>
        <taxon>Sporidiobolales</taxon>
        <taxon>Sporidiobolaceae</taxon>
        <taxon>Rhodotorula</taxon>
    </lineage>
</organism>
<dbReference type="Pfam" id="PF00248">
    <property type="entry name" value="Aldo_ket_red"/>
    <property type="match status" value="1"/>
</dbReference>
<dbReference type="InterPro" id="IPR044494">
    <property type="entry name" value="AKR3C2/3"/>
</dbReference>
<dbReference type="FunFam" id="3.20.20.100:FF:000002">
    <property type="entry name" value="2,5-diketo-D-gluconic acid reductase A"/>
    <property type="match status" value="1"/>
</dbReference>
<proteinExistence type="predicted"/>
<comment type="caution">
    <text evidence="7">The sequence shown here is derived from an EMBL/GenBank/DDBJ whole genome shotgun (WGS) entry which is preliminary data.</text>
</comment>
<protein>
    <recommendedName>
        <fullName evidence="6">NADP-dependent oxidoreductase domain-containing protein</fullName>
    </recommendedName>
</protein>
<name>A0A2S5B0G0_9BASI</name>
<feature type="active site" description="Proton donor" evidence="2">
    <location>
        <position position="55"/>
    </location>
</feature>
<dbReference type="OrthoDB" id="416253at2759"/>
<accession>A0A2S5B0G0</accession>
<feature type="site" description="Lowers pKa of active site Tyr" evidence="4">
    <location>
        <position position="80"/>
    </location>
</feature>
<dbReference type="AlphaFoldDB" id="A0A2S5B0G0"/>
<dbReference type="PANTHER" id="PTHR11732">
    <property type="entry name" value="ALDO/KETO REDUCTASE"/>
    <property type="match status" value="1"/>
</dbReference>
<evidence type="ECO:0000256" key="2">
    <source>
        <dbReference type="PIRSR" id="PIRSR000097-1"/>
    </source>
</evidence>
<reference evidence="7 8" key="1">
    <citation type="journal article" date="2018" name="Front. Microbiol.">
        <title>Prospects for Fungal Bioremediation of Acidic Radioactive Waste Sites: Characterization and Genome Sequence of Rhodotorula taiwanensis MD1149.</title>
        <authorList>
            <person name="Tkavc R."/>
            <person name="Matrosova V.Y."/>
            <person name="Grichenko O.E."/>
            <person name="Gostincar C."/>
            <person name="Volpe R.P."/>
            <person name="Klimenkova P."/>
            <person name="Gaidamakova E.K."/>
            <person name="Zhou C.E."/>
            <person name="Stewart B.J."/>
            <person name="Lyman M.G."/>
            <person name="Malfatti S.A."/>
            <person name="Rubinfeld B."/>
            <person name="Courtot M."/>
            <person name="Singh J."/>
            <person name="Dalgard C.L."/>
            <person name="Hamilton T."/>
            <person name="Frey K.G."/>
            <person name="Gunde-Cimerman N."/>
            <person name="Dugan L."/>
            <person name="Daly M.J."/>
        </authorList>
    </citation>
    <scope>NUCLEOTIDE SEQUENCE [LARGE SCALE GENOMIC DNA]</scope>
    <source>
        <strain evidence="7 8">MD1149</strain>
    </source>
</reference>
<dbReference type="InterPro" id="IPR020471">
    <property type="entry name" value="AKR"/>
</dbReference>
<evidence type="ECO:0000256" key="5">
    <source>
        <dbReference type="SAM" id="MobiDB-lite"/>
    </source>
</evidence>
<dbReference type="GO" id="GO:0016616">
    <property type="term" value="F:oxidoreductase activity, acting on the CH-OH group of donors, NAD or NADP as acceptor"/>
    <property type="evidence" value="ECO:0007669"/>
    <property type="project" value="UniProtKB-ARBA"/>
</dbReference>
<dbReference type="PROSITE" id="PS00798">
    <property type="entry name" value="ALDOKETO_REDUCTASE_1"/>
    <property type="match status" value="1"/>
</dbReference>
<feature type="binding site" evidence="3">
    <location>
        <position position="110"/>
    </location>
    <ligand>
        <name>substrate</name>
    </ligand>
</feature>
<dbReference type="Gene3D" id="3.20.20.100">
    <property type="entry name" value="NADP-dependent oxidoreductase domain"/>
    <property type="match status" value="1"/>
</dbReference>
<dbReference type="InterPro" id="IPR023210">
    <property type="entry name" value="NADP_OxRdtase_dom"/>
</dbReference>
<feature type="region of interest" description="Disordered" evidence="5">
    <location>
        <begin position="280"/>
        <end position="301"/>
    </location>
</feature>
<sequence>MSTFEPITLSDGTVVPGIGYGLGTANFNNDTAELVELVKTAVKVGYRHLDGAEAYNNETSLGKAIAACGVPREELFVTTKSGPGLKDIPKSFEQSLEKLGLDHVDLYLIHWPYDFPKPGYPTIQEAWKHMEAIKDSGRAKSIGVSNFRVRDLEKILNMSDLKHKPTVNQIEFHPFMYKAGEELYQYLKKHDIKIAAYGPTTPLTRFANDGFSAAFEKARKGVASRGKADKVEPGQVLLRLAAQRGAIVVTTSGKEYRMKEQLAAGALSELSREEMEELVEAAKPEPQRAFMKHMDDDKTEY</sequence>
<evidence type="ECO:0000256" key="4">
    <source>
        <dbReference type="PIRSR" id="PIRSR000097-3"/>
    </source>
</evidence>
<dbReference type="CDD" id="cd19120">
    <property type="entry name" value="AKR_AKR3C2-3"/>
    <property type="match status" value="1"/>
</dbReference>
<dbReference type="EMBL" id="PJQD01000140">
    <property type="protein sequence ID" value="POY70263.1"/>
    <property type="molecule type" value="Genomic_DNA"/>
</dbReference>
<dbReference type="PROSITE" id="PS00062">
    <property type="entry name" value="ALDOKETO_REDUCTASE_2"/>
    <property type="match status" value="1"/>
</dbReference>
<gene>
    <name evidence="7" type="ORF">BMF94_6849</name>
</gene>